<dbReference type="AlphaFoldDB" id="A0AAV5GJK6"/>
<dbReference type="EMBL" id="BQKY01000004">
    <property type="protein sequence ID" value="GJN88868.1"/>
    <property type="molecule type" value="Genomic_DNA"/>
</dbReference>
<comment type="caution">
    <text evidence="1">The sequence shown here is derived from an EMBL/GenBank/DDBJ whole genome shotgun (WGS) entry which is preliminary data.</text>
</comment>
<name>A0AAV5GJK6_9BASI</name>
<keyword evidence="2" id="KW-1185">Reference proteome</keyword>
<dbReference type="Proteomes" id="UP001342314">
    <property type="component" value="Unassembled WGS sequence"/>
</dbReference>
<reference evidence="1 2" key="1">
    <citation type="submission" date="2021-12" db="EMBL/GenBank/DDBJ databases">
        <title>High titer production of polyol ester of fatty acids by Rhodotorula paludigena BS15 towards product separation-free biomass refinery.</title>
        <authorList>
            <person name="Mano J."/>
            <person name="Ono H."/>
            <person name="Tanaka T."/>
            <person name="Naito K."/>
            <person name="Sushida H."/>
            <person name="Ike M."/>
            <person name="Tokuyasu K."/>
            <person name="Kitaoka M."/>
        </authorList>
    </citation>
    <scope>NUCLEOTIDE SEQUENCE [LARGE SCALE GENOMIC DNA]</scope>
    <source>
        <strain evidence="1 2">BS15</strain>
    </source>
</reference>
<accession>A0AAV5GJK6</accession>
<evidence type="ECO:0000313" key="1">
    <source>
        <dbReference type="EMBL" id="GJN88868.1"/>
    </source>
</evidence>
<proteinExistence type="predicted"/>
<sequence length="109" mass="11963">MNPLRFVARPTTAPSDAVPKVFLEAGSREVQSWAANVWSAAGVEPLFVLVPDCKASFLNNLVSSRAPVPLRYSDDDFLVYAQDMPEQDFVYHAAATRAMMHVGDPGIRP</sequence>
<gene>
    <name evidence="1" type="ORF">Rhopal_001839-T1</name>
</gene>
<evidence type="ECO:0000313" key="2">
    <source>
        <dbReference type="Proteomes" id="UP001342314"/>
    </source>
</evidence>
<protein>
    <submittedName>
        <fullName evidence="1">Uncharacterized protein</fullName>
    </submittedName>
</protein>
<organism evidence="1 2">
    <name type="scientific">Rhodotorula paludigena</name>
    <dbReference type="NCBI Taxonomy" id="86838"/>
    <lineage>
        <taxon>Eukaryota</taxon>
        <taxon>Fungi</taxon>
        <taxon>Dikarya</taxon>
        <taxon>Basidiomycota</taxon>
        <taxon>Pucciniomycotina</taxon>
        <taxon>Microbotryomycetes</taxon>
        <taxon>Sporidiobolales</taxon>
        <taxon>Sporidiobolaceae</taxon>
        <taxon>Rhodotorula</taxon>
    </lineage>
</organism>